<evidence type="ECO:0000256" key="6">
    <source>
        <dbReference type="PIRSR" id="PIRSR615500-1"/>
    </source>
</evidence>
<dbReference type="PROSITE" id="PS00136">
    <property type="entry name" value="SUBTILASE_ASP"/>
    <property type="match status" value="1"/>
</dbReference>
<evidence type="ECO:0000256" key="7">
    <source>
        <dbReference type="PROSITE-ProRule" id="PRU01240"/>
    </source>
</evidence>
<feature type="active site" description="Charge relay system" evidence="6 7">
    <location>
        <position position="263"/>
    </location>
</feature>
<dbReference type="InterPro" id="IPR034187">
    <property type="entry name" value="Peptidases_S8_5"/>
</dbReference>
<evidence type="ECO:0000256" key="4">
    <source>
        <dbReference type="ARBA" id="ARBA00022801"/>
    </source>
</evidence>
<keyword evidence="4 7" id="KW-0378">Hydrolase</keyword>
<dbReference type="AlphaFoldDB" id="A0A6V8QL61"/>
<feature type="active site" description="Charge relay system" evidence="6 7">
    <location>
        <position position="592"/>
    </location>
</feature>
<dbReference type="InterPro" id="IPR036852">
    <property type="entry name" value="Peptidase_S8/S53_dom_sf"/>
</dbReference>
<evidence type="ECO:0000256" key="3">
    <source>
        <dbReference type="ARBA" id="ARBA00022729"/>
    </source>
</evidence>
<dbReference type="InterPro" id="IPR010435">
    <property type="entry name" value="C5a/SBT2-like_Fn3"/>
</dbReference>
<name>A0A6V8QL61_TRIAP</name>
<dbReference type="PANTHER" id="PTHR43806">
    <property type="entry name" value="PEPTIDASE S8"/>
    <property type="match status" value="1"/>
</dbReference>
<dbReference type="InterPro" id="IPR015500">
    <property type="entry name" value="Peptidase_S8_subtilisin-rel"/>
</dbReference>
<evidence type="ECO:0000313" key="10">
    <source>
        <dbReference type="EMBL" id="GFP52892.1"/>
    </source>
</evidence>
<dbReference type="GO" id="GO:0016020">
    <property type="term" value="C:membrane"/>
    <property type="evidence" value="ECO:0007669"/>
    <property type="project" value="InterPro"/>
</dbReference>
<comment type="similarity">
    <text evidence="1 7">Belongs to the peptidase S8 family.</text>
</comment>
<gene>
    <name evidence="10" type="ORF">TASIC1_0002007600</name>
</gene>
<dbReference type="CDD" id="cd07489">
    <property type="entry name" value="Peptidases_S8_5"/>
    <property type="match status" value="1"/>
</dbReference>
<feature type="active site" description="Charge relay system" evidence="6 7">
    <location>
        <position position="213"/>
    </location>
</feature>
<comment type="caution">
    <text evidence="10">The sequence shown here is derived from an EMBL/GenBank/DDBJ whole genome shotgun (WGS) entry which is preliminary data.</text>
</comment>
<evidence type="ECO:0000259" key="8">
    <source>
        <dbReference type="Pfam" id="PF00082"/>
    </source>
</evidence>
<dbReference type="GO" id="GO:0004252">
    <property type="term" value="F:serine-type endopeptidase activity"/>
    <property type="evidence" value="ECO:0007669"/>
    <property type="project" value="UniProtKB-UniRule"/>
</dbReference>
<reference evidence="10 11" key="1">
    <citation type="submission" date="2020-07" db="EMBL/GenBank/DDBJ databases">
        <title>Trichoderma asperellum IC-1 whole genome shotgun sequence.</title>
        <authorList>
            <person name="Kanamasa S."/>
            <person name="Takahashi H."/>
        </authorList>
    </citation>
    <scope>NUCLEOTIDE SEQUENCE [LARGE SCALE GENOMIC DNA]</scope>
    <source>
        <strain evidence="10 11">IC-1</strain>
    </source>
</reference>
<sequence length="955" mass="100366">MSTEKAFTAKQEGRGEWDVTDCEPAAVCENIMVAYLRLLPLLGLLLADGTGVAAQSVQGVSKGQKSWTKESQSFFVPGAYIVEFEDENDEAALFSDLHRHGFSATKRLSLNSTLFKGASFQLDTINLDPLSTAARIASVPSVKQAWPVHLLKRPGSSTFTPPSGDANHSDEVANIIRRAKSANDTYSPHVAVQIDKLHNAGITGKGIKIGIIDTGVDFNHPALGGCFGKGCVVTYGKDLVGDNYDGSNTPVPGPEPYANCTTHGTHVTGIIGARSNPVGIVGAAPGAEIGMYRVFGCTGDVGADVAMAGATQAFEDGSDVLSLSLGGASGWTEDAFSVLLQRIVDAGVPCAVANGNSGSSGLFTAGTPANGKGVTAVSSVENTLTPYYGTIGYVNTDKTSTTGQLPFVYANGGNPLPNITLPLFAITPNVTTDGTYASCNPLNSNAPTDLSGYIVLVQYTLGPCDTWTVAEFLAKNNNAKYILYWLDQPGNAYSPGSDAVGYGMTTQLQGQIWIDQLDSGKDLYLTFFDSASAPKGSSFLPNPTNPNTIDTFTSWGPTWQANINPSISTVGGSILSTYPLRAGSYAVESGTSMATPLMASIYALLMEARGTKDPKTLLNVLSSTALQLPFYDGTTLYNELAPVAQQGGGLAQAYDAAHATTLLSVSSISFNDTDNFVKKTSFAIKNTGKKSVTYTIGHNPTLTMYTFGDGSTGHYSAPFPNPIADGAAASLSFSEKKVTVPAGSSAAITVVATPPHGLNETEVPVYSGYITLNATSGENLAIPYLGVVGSLAKLPVLDTDFNYMIRETVFVLDPVPANYTYVVPVPTSTVWNETLVPLPDYPAILLQIDAGSPLFRVDLVAVGDTKSKVNTTNVLGADIVGTLPGFPIPFAPKGEWIVAYTGMTQEGIATPAGTYQFLVRAAKVYGDVNNPKDFESMLTQPFNMAYNWTAAAPSN</sequence>
<dbReference type="OrthoDB" id="10256524at2759"/>
<evidence type="ECO:0000256" key="2">
    <source>
        <dbReference type="ARBA" id="ARBA00022670"/>
    </source>
</evidence>
<dbReference type="SUPFAM" id="SSF52743">
    <property type="entry name" value="Subtilisin-like"/>
    <property type="match status" value="1"/>
</dbReference>
<keyword evidence="5 7" id="KW-0720">Serine protease</keyword>
<proteinExistence type="inferred from homology"/>
<dbReference type="InterPro" id="IPR022398">
    <property type="entry name" value="Peptidase_S8_His-AS"/>
</dbReference>
<dbReference type="PROSITE" id="PS51892">
    <property type="entry name" value="SUBTILASE"/>
    <property type="match status" value="1"/>
</dbReference>
<dbReference type="PANTHER" id="PTHR43806:SF66">
    <property type="entry name" value="SERIN ENDOPEPTIDASE"/>
    <property type="match status" value="1"/>
</dbReference>
<dbReference type="Gene3D" id="3.40.50.200">
    <property type="entry name" value="Peptidase S8/S53 domain"/>
    <property type="match status" value="2"/>
</dbReference>
<dbReference type="InterPro" id="IPR023827">
    <property type="entry name" value="Peptidase_S8_Asp-AS"/>
</dbReference>
<dbReference type="Pfam" id="PF06280">
    <property type="entry name" value="fn3_5"/>
    <property type="match status" value="1"/>
</dbReference>
<protein>
    <submittedName>
        <fullName evidence="10">Minor extracellular protease vpr</fullName>
    </submittedName>
</protein>
<dbReference type="PROSITE" id="PS00137">
    <property type="entry name" value="SUBTILASE_HIS"/>
    <property type="match status" value="1"/>
</dbReference>
<dbReference type="Proteomes" id="UP000517252">
    <property type="component" value="Unassembled WGS sequence"/>
</dbReference>
<dbReference type="Pfam" id="PF00082">
    <property type="entry name" value="Peptidase_S8"/>
    <property type="match status" value="1"/>
</dbReference>
<evidence type="ECO:0000259" key="9">
    <source>
        <dbReference type="Pfam" id="PF06280"/>
    </source>
</evidence>
<keyword evidence="2 7" id="KW-0645">Protease</keyword>
<evidence type="ECO:0000256" key="5">
    <source>
        <dbReference type="ARBA" id="ARBA00022825"/>
    </source>
</evidence>
<accession>A0A6V8QL61</accession>
<dbReference type="EMBL" id="BLZH01000002">
    <property type="protein sequence ID" value="GFP52892.1"/>
    <property type="molecule type" value="Genomic_DNA"/>
</dbReference>
<dbReference type="InterPro" id="IPR000209">
    <property type="entry name" value="Peptidase_S8/S53_dom"/>
</dbReference>
<evidence type="ECO:0000256" key="1">
    <source>
        <dbReference type="ARBA" id="ARBA00011073"/>
    </source>
</evidence>
<dbReference type="Gene3D" id="2.60.40.1710">
    <property type="entry name" value="Subtilisin-like superfamily"/>
    <property type="match status" value="1"/>
</dbReference>
<feature type="domain" description="C5a peptidase/Subtilisin-like protease SBT2-like Fn3-like" evidence="9">
    <location>
        <begin position="668"/>
        <end position="785"/>
    </location>
</feature>
<dbReference type="InterPro" id="IPR050131">
    <property type="entry name" value="Peptidase_S8_subtilisin-like"/>
</dbReference>
<feature type="domain" description="Peptidase S8/S53" evidence="8">
    <location>
        <begin position="204"/>
        <end position="634"/>
    </location>
</feature>
<evidence type="ECO:0000313" key="11">
    <source>
        <dbReference type="Proteomes" id="UP000517252"/>
    </source>
</evidence>
<dbReference type="GO" id="GO:0006508">
    <property type="term" value="P:proteolysis"/>
    <property type="evidence" value="ECO:0007669"/>
    <property type="project" value="UniProtKB-KW"/>
</dbReference>
<dbReference type="PRINTS" id="PR00723">
    <property type="entry name" value="SUBTILISIN"/>
</dbReference>
<organism evidence="10 11">
    <name type="scientific">Trichoderma asperellum</name>
    <name type="common">Filamentous fungus</name>
    <dbReference type="NCBI Taxonomy" id="101201"/>
    <lineage>
        <taxon>Eukaryota</taxon>
        <taxon>Fungi</taxon>
        <taxon>Dikarya</taxon>
        <taxon>Ascomycota</taxon>
        <taxon>Pezizomycotina</taxon>
        <taxon>Sordariomycetes</taxon>
        <taxon>Hypocreomycetidae</taxon>
        <taxon>Hypocreales</taxon>
        <taxon>Hypocreaceae</taxon>
        <taxon>Trichoderma</taxon>
    </lineage>
</organism>
<keyword evidence="3" id="KW-0732">Signal</keyword>